<evidence type="ECO:0000313" key="2">
    <source>
        <dbReference type="EMBL" id="KDP34433.1"/>
    </source>
</evidence>
<gene>
    <name evidence="2" type="ORF">JCGZ_12793</name>
</gene>
<feature type="transmembrane region" description="Helical" evidence="1">
    <location>
        <begin position="31"/>
        <end position="51"/>
    </location>
</feature>
<keyword evidence="3" id="KW-1185">Reference proteome</keyword>
<name>A0A067KHE6_JATCU</name>
<reference evidence="2 3" key="1">
    <citation type="journal article" date="2014" name="PLoS ONE">
        <title>Global Analysis of Gene Expression Profiles in Physic Nut (Jatropha curcas L.) Seedlings Exposed to Salt Stress.</title>
        <authorList>
            <person name="Zhang L."/>
            <person name="Zhang C."/>
            <person name="Wu P."/>
            <person name="Chen Y."/>
            <person name="Li M."/>
            <person name="Jiang H."/>
            <person name="Wu G."/>
        </authorList>
    </citation>
    <scope>NUCLEOTIDE SEQUENCE [LARGE SCALE GENOMIC DNA]</scope>
    <source>
        <strain evidence="3">cv. GZQX0401</strain>
        <tissue evidence="2">Young leaves</tissue>
    </source>
</reference>
<accession>A0A067KHE6</accession>
<sequence length="162" mass="18686">MTSLYTLSNRSIRLEQDITTAQKGSAATDHLAAFVLGAYTIFVWTQLLVYIPPLIEFDPFTEAEELDRGQGDAPVQLWAFEKLQVMDPPSDHLRFDYRSRVYVQRSRHLTGKTIEDWTAIFQDLTSEGVRWTCPWWYIERVKVSLYMLYVPLCGLTMAVGLS</sequence>
<keyword evidence="1" id="KW-0472">Membrane</keyword>
<dbReference type="Proteomes" id="UP000027138">
    <property type="component" value="Unassembled WGS sequence"/>
</dbReference>
<organism evidence="2 3">
    <name type="scientific">Jatropha curcas</name>
    <name type="common">Barbados nut</name>
    <dbReference type="NCBI Taxonomy" id="180498"/>
    <lineage>
        <taxon>Eukaryota</taxon>
        <taxon>Viridiplantae</taxon>
        <taxon>Streptophyta</taxon>
        <taxon>Embryophyta</taxon>
        <taxon>Tracheophyta</taxon>
        <taxon>Spermatophyta</taxon>
        <taxon>Magnoliopsida</taxon>
        <taxon>eudicotyledons</taxon>
        <taxon>Gunneridae</taxon>
        <taxon>Pentapetalae</taxon>
        <taxon>rosids</taxon>
        <taxon>fabids</taxon>
        <taxon>Malpighiales</taxon>
        <taxon>Euphorbiaceae</taxon>
        <taxon>Crotonoideae</taxon>
        <taxon>Jatropheae</taxon>
        <taxon>Jatropha</taxon>
    </lineage>
</organism>
<dbReference type="EMBL" id="KK914529">
    <property type="protein sequence ID" value="KDP34433.1"/>
    <property type="molecule type" value="Genomic_DNA"/>
</dbReference>
<evidence type="ECO:0000313" key="3">
    <source>
        <dbReference type="Proteomes" id="UP000027138"/>
    </source>
</evidence>
<proteinExistence type="predicted"/>
<evidence type="ECO:0000256" key="1">
    <source>
        <dbReference type="SAM" id="Phobius"/>
    </source>
</evidence>
<protein>
    <submittedName>
        <fullName evidence="2">Uncharacterized protein</fullName>
    </submittedName>
</protein>
<dbReference type="AlphaFoldDB" id="A0A067KHE6"/>
<keyword evidence="1" id="KW-0812">Transmembrane</keyword>
<keyword evidence="1" id="KW-1133">Transmembrane helix</keyword>